<dbReference type="STRING" id="2518989.IMCC3088_1592"/>
<reference evidence="3 4" key="1">
    <citation type="journal article" date="2011" name="J. Bacteriol.">
        <title>Genome sequence of strain IMCC3088, a proteorhodopsin-containing marine bacterium belonging to the OM60/NOR5 clade.</title>
        <authorList>
            <person name="Jang Y."/>
            <person name="Oh H.M."/>
            <person name="Kang I."/>
            <person name="Lee K."/>
            <person name="Yang S.J."/>
            <person name="Cho J.C."/>
        </authorList>
    </citation>
    <scope>NUCLEOTIDE SEQUENCE [LARGE SCALE GENOMIC DNA]</scope>
    <source>
        <strain evidence="3 4">IMCC3088</strain>
    </source>
</reference>
<dbReference type="Proteomes" id="UP000005615">
    <property type="component" value="Unassembled WGS sequence"/>
</dbReference>
<dbReference type="NCBIfam" id="NF005559">
    <property type="entry name" value="PRK07231.1"/>
    <property type="match status" value="1"/>
</dbReference>
<dbReference type="Pfam" id="PF13561">
    <property type="entry name" value="adh_short_C2"/>
    <property type="match status" value="1"/>
</dbReference>
<evidence type="ECO:0000256" key="1">
    <source>
        <dbReference type="ARBA" id="ARBA00006484"/>
    </source>
</evidence>
<dbReference type="PRINTS" id="PR00081">
    <property type="entry name" value="GDHRDH"/>
</dbReference>
<comment type="caution">
    <text evidence="3">The sequence shown here is derived from an EMBL/GenBank/DDBJ whole genome shotgun (WGS) entry which is preliminary data.</text>
</comment>
<dbReference type="CDD" id="cd05233">
    <property type="entry name" value="SDR_c"/>
    <property type="match status" value="1"/>
</dbReference>
<dbReference type="RefSeq" id="WP_009575822.1">
    <property type="nucleotide sequence ID" value="NZ_AEIG01000040.1"/>
</dbReference>
<dbReference type="EMBL" id="AEIG01000040">
    <property type="protein sequence ID" value="EGG29620.1"/>
    <property type="molecule type" value="Genomic_DNA"/>
</dbReference>
<keyword evidence="4" id="KW-1185">Reference proteome</keyword>
<dbReference type="InterPro" id="IPR057326">
    <property type="entry name" value="KR_dom"/>
</dbReference>
<feature type="domain" description="Ketoreductase" evidence="2">
    <location>
        <begin position="7"/>
        <end position="187"/>
    </location>
</feature>
<dbReference type="SUPFAM" id="SSF51735">
    <property type="entry name" value="NAD(P)-binding Rossmann-fold domains"/>
    <property type="match status" value="1"/>
</dbReference>
<dbReference type="InterPro" id="IPR020904">
    <property type="entry name" value="Sc_DH/Rdtase_CS"/>
</dbReference>
<name>F3L225_9GAMM</name>
<organism evidence="3 4">
    <name type="scientific">Aequoribacter fuscus</name>
    <dbReference type="NCBI Taxonomy" id="2518989"/>
    <lineage>
        <taxon>Bacteria</taxon>
        <taxon>Pseudomonadati</taxon>
        <taxon>Pseudomonadota</taxon>
        <taxon>Gammaproteobacteria</taxon>
        <taxon>Cellvibrionales</taxon>
        <taxon>Halieaceae</taxon>
        <taxon>Aequoribacter</taxon>
    </lineage>
</organism>
<dbReference type="OrthoDB" id="9775864at2"/>
<evidence type="ECO:0000313" key="3">
    <source>
        <dbReference type="EMBL" id="EGG29620.1"/>
    </source>
</evidence>
<evidence type="ECO:0000259" key="2">
    <source>
        <dbReference type="SMART" id="SM00822"/>
    </source>
</evidence>
<dbReference type="SMART" id="SM00822">
    <property type="entry name" value="PKS_KR"/>
    <property type="match status" value="1"/>
</dbReference>
<dbReference type="FunFam" id="3.40.50.720:FF:000084">
    <property type="entry name" value="Short-chain dehydrogenase reductase"/>
    <property type="match status" value="1"/>
</dbReference>
<comment type="similarity">
    <text evidence="1">Belongs to the short-chain dehydrogenases/reductases (SDR) family.</text>
</comment>
<dbReference type="eggNOG" id="COG1028">
    <property type="taxonomic scope" value="Bacteria"/>
</dbReference>
<dbReference type="InterPro" id="IPR002347">
    <property type="entry name" value="SDR_fam"/>
</dbReference>
<dbReference type="InterPro" id="IPR036291">
    <property type="entry name" value="NAD(P)-bd_dom_sf"/>
</dbReference>
<dbReference type="PANTHER" id="PTHR43975:SF2">
    <property type="entry name" value="EG:BACR7A4.14 PROTEIN-RELATED"/>
    <property type="match status" value="1"/>
</dbReference>
<dbReference type="PANTHER" id="PTHR43975">
    <property type="entry name" value="ZGC:101858"/>
    <property type="match status" value="1"/>
</dbReference>
<evidence type="ECO:0000313" key="4">
    <source>
        <dbReference type="Proteomes" id="UP000005615"/>
    </source>
</evidence>
<proteinExistence type="inferred from homology"/>
<dbReference type="AlphaFoldDB" id="F3L225"/>
<protein>
    <submittedName>
        <fullName evidence="3">Short-chain dehydrogenase/reductase SDR</fullName>
    </submittedName>
</protein>
<dbReference type="PROSITE" id="PS00061">
    <property type="entry name" value="ADH_SHORT"/>
    <property type="match status" value="1"/>
</dbReference>
<dbReference type="PRINTS" id="PR00080">
    <property type="entry name" value="SDRFAMILY"/>
</dbReference>
<sequence>MVNYKNKVVLVSGGGTGIGEATALLLATMGAKVAVCGRRKDPLLQLVEQISNAGGIAFAHTCDIADEKQVKRLISAVIQEYGQLDLLVNNATLLEASLIDQHPTDVWHKNFTVTVDGTLFMMREAYPHLAKSQGSVVNVSSVVAQLGTPYMTGYAAAKGAVNSMTRNAAIEWAPAGVRVNAVVPGAILTEPTKAVIPDEGSKKYLESLIPMKRIGDPEEVAEAIAFLGSSAASYITGVLLPVDGGRQNELSMGAVSMESA</sequence>
<gene>
    <name evidence="3" type="ORF">IMCC3088_1592</name>
</gene>
<accession>F3L225</accession>
<dbReference type="Gene3D" id="3.40.50.720">
    <property type="entry name" value="NAD(P)-binding Rossmann-like Domain"/>
    <property type="match status" value="1"/>
</dbReference>